<protein>
    <submittedName>
        <fullName evidence="1">Uncharacterized protein</fullName>
    </submittedName>
</protein>
<proteinExistence type="predicted"/>
<keyword evidence="2" id="KW-1185">Reference proteome</keyword>
<feature type="non-terminal residue" evidence="1">
    <location>
        <position position="70"/>
    </location>
</feature>
<sequence length="70" mass="8280">MKLSFDVSFSSKSCSFLVKPQDPANNGGRLQMKRAKKKRKDMVFQWQRIRSRQIRQKRFFFTVFSSSSSP</sequence>
<dbReference type="EMBL" id="CM017643">
    <property type="protein sequence ID" value="TYJ21689.1"/>
    <property type="molecule type" value="Genomic_DNA"/>
</dbReference>
<dbReference type="AlphaFoldDB" id="A0A5D2Y6S2"/>
<gene>
    <name evidence="1" type="ORF">E1A91_A08G078900v1</name>
</gene>
<reference evidence="1 2" key="1">
    <citation type="submission" date="2019-07" db="EMBL/GenBank/DDBJ databases">
        <title>WGS assembly of Gossypium mustelinum.</title>
        <authorList>
            <person name="Chen Z.J."/>
            <person name="Sreedasyam A."/>
            <person name="Ando A."/>
            <person name="Song Q."/>
            <person name="De L."/>
            <person name="Hulse-Kemp A."/>
            <person name="Ding M."/>
            <person name="Ye W."/>
            <person name="Kirkbride R."/>
            <person name="Jenkins J."/>
            <person name="Plott C."/>
            <person name="Lovell J."/>
            <person name="Lin Y.-M."/>
            <person name="Vaughn R."/>
            <person name="Liu B."/>
            <person name="Li W."/>
            <person name="Simpson S."/>
            <person name="Scheffler B."/>
            <person name="Saski C."/>
            <person name="Grover C."/>
            <person name="Hu G."/>
            <person name="Conover J."/>
            <person name="Carlson J."/>
            <person name="Shu S."/>
            <person name="Boston L."/>
            <person name="Williams M."/>
            <person name="Peterson D."/>
            <person name="Mcgee K."/>
            <person name="Jones D."/>
            <person name="Wendel J."/>
            <person name="Stelly D."/>
            <person name="Grimwood J."/>
            <person name="Schmutz J."/>
        </authorList>
    </citation>
    <scope>NUCLEOTIDE SEQUENCE [LARGE SCALE GENOMIC DNA]</scope>
    <source>
        <strain evidence="1">1408120.09</strain>
    </source>
</reference>
<evidence type="ECO:0000313" key="2">
    <source>
        <dbReference type="Proteomes" id="UP000323597"/>
    </source>
</evidence>
<evidence type="ECO:0000313" key="1">
    <source>
        <dbReference type="EMBL" id="TYJ21689.1"/>
    </source>
</evidence>
<dbReference type="Proteomes" id="UP000323597">
    <property type="component" value="Chromosome A08"/>
</dbReference>
<name>A0A5D2Y6S2_GOSMU</name>
<accession>A0A5D2Y6S2</accession>
<organism evidence="1 2">
    <name type="scientific">Gossypium mustelinum</name>
    <name type="common">Cotton</name>
    <name type="synonym">Gossypium caicoense</name>
    <dbReference type="NCBI Taxonomy" id="34275"/>
    <lineage>
        <taxon>Eukaryota</taxon>
        <taxon>Viridiplantae</taxon>
        <taxon>Streptophyta</taxon>
        <taxon>Embryophyta</taxon>
        <taxon>Tracheophyta</taxon>
        <taxon>Spermatophyta</taxon>
        <taxon>Magnoliopsida</taxon>
        <taxon>eudicotyledons</taxon>
        <taxon>Gunneridae</taxon>
        <taxon>Pentapetalae</taxon>
        <taxon>rosids</taxon>
        <taxon>malvids</taxon>
        <taxon>Malvales</taxon>
        <taxon>Malvaceae</taxon>
        <taxon>Malvoideae</taxon>
        <taxon>Gossypium</taxon>
    </lineage>
</organism>